<dbReference type="RefSeq" id="XP_018210990.1">
    <property type="nucleotide sequence ID" value="XM_018357540.1"/>
</dbReference>
<keyword evidence="2" id="KW-1185">Reference proteome</keyword>
<evidence type="ECO:0000313" key="2">
    <source>
        <dbReference type="Proteomes" id="UP000788993"/>
    </source>
</evidence>
<dbReference type="Pfam" id="PF07534">
    <property type="entry name" value="TLD"/>
    <property type="match status" value="1"/>
</dbReference>
<gene>
    <name evidence="1" type="ORF">OGATHE_002201</name>
</gene>
<dbReference type="InterPro" id="IPR006571">
    <property type="entry name" value="TLDc_dom"/>
</dbReference>
<comment type="caution">
    <text evidence="1">The sequence shown here is derived from an EMBL/GenBank/DDBJ whole genome shotgun (WGS) entry which is preliminary data.</text>
</comment>
<name>A0A1B7SHS0_9ASCO</name>
<dbReference type="PROSITE" id="PS51886">
    <property type="entry name" value="TLDC"/>
    <property type="match status" value="1"/>
</dbReference>
<dbReference type="Proteomes" id="UP000788993">
    <property type="component" value="Unassembled WGS sequence"/>
</dbReference>
<dbReference type="EMBL" id="JAEUBD010000753">
    <property type="protein sequence ID" value="KAH3672556.1"/>
    <property type="molecule type" value="Genomic_DNA"/>
</dbReference>
<evidence type="ECO:0000313" key="1">
    <source>
        <dbReference type="EMBL" id="KAH3672556.1"/>
    </source>
</evidence>
<dbReference type="AlphaFoldDB" id="A0A1B7SHS0"/>
<organism evidence="1 2">
    <name type="scientific">Ogataea polymorpha</name>
    <dbReference type="NCBI Taxonomy" id="460523"/>
    <lineage>
        <taxon>Eukaryota</taxon>
        <taxon>Fungi</taxon>
        <taxon>Dikarya</taxon>
        <taxon>Ascomycota</taxon>
        <taxon>Saccharomycotina</taxon>
        <taxon>Pichiomycetes</taxon>
        <taxon>Pichiales</taxon>
        <taxon>Pichiaceae</taxon>
        <taxon>Ogataea</taxon>
    </lineage>
</organism>
<reference evidence="1" key="1">
    <citation type="journal article" date="2021" name="Open Biol.">
        <title>Shared evolutionary footprints suggest mitochondrial oxidative damage underlies multiple complex I losses in fungi.</title>
        <authorList>
            <person name="Schikora-Tamarit M.A."/>
            <person name="Marcet-Houben M."/>
            <person name="Nosek J."/>
            <person name="Gabaldon T."/>
        </authorList>
    </citation>
    <scope>NUCLEOTIDE SEQUENCE</scope>
    <source>
        <strain evidence="1">NCAIM Y.01608</strain>
    </source>
</reference>
<accession>A0A1B7SHS0</accession>
<dbReference type="GO" id="GO:0032984">
    <property type="term" value="P:protein-containing complex disassembly"/>
    <property type="evidence" value="ECO:0007669"/>
    <property type="project" value="EnsemblFungi"/>
</dbReference>
<dbReference type="SMART" id="SM00584">
    <property type="entry name" value="TLDc"/>
    <property type="match status" value="1"/>
</dbReference>
<proteinExistence type="predicted"/>
<dbReference type="GO" id="GO:0000329">
    <property type="term" value="C:fungal-type vacuole membrane"/>
    <property type="evidence" value="ECO:0007669"/>
    <property type="project" value="EnsemblFungi"/>
</dbReference>
<sequence>MGQSSSTESPEIAKFTNGKLSRVELENAFIRDATRSFQAIELISLRDNLGLKELQGSTVITESKLADIIQLPETSATQDITKCFCFLARFPNFRTDSNLNVAGVLKVLAILNPERFAHLFGNNPRYFLMLIFLALSFDSSHEPDPDKLEKTISSNDPVDVVYLQDKLQWMLIPQVQSFDGIELLQYPLPASKLLRILTLLLYVAPISLELNRSQPLGKQFHFDDISWLEYEKKAMNLLRSFDLDLTSSNYTSRKITFTTFEKIIGTSYSNGTMPNLLVPLYHLFDSLLYNTRQTLHTIEFAHSRILTRPMLSQLATILPDELVFTRLKKLFVGAESGFSMRSMESKVFKWNAPTILLVSGKLIEMQPSSMPVPKNKKYAAFLTEYPRFHASNNQSPKPPLADDDTYTFMVYLQKPWKISNSECFGDEHSFIAQLSPRQIIYPPSTYAHNYAYFNTLGGGLGFGSKPPLIKNNVRIFKPGEVSLTIEAAMEIASFRHLAVPGTYKTGSIFPHNVPEFEISVNITNLEVWGCGSQKELDEQKKLWEWENREAEARKKLNAMHWDDGKALLEMAGMIGKHQSGGSV</sequence>
<reference evidence="1" key="2">
    <citation type="submission" date="2021-01" db="EMBL/GenBank/DDBJ databases">
        <authorList>
            <person name="Schikora-Tamarit M.A."/>
        </authorList>
    </citation>
    <scope>NUCLEOTIDE SEQUENCE</scope>
    <source>
        <strain evidence="1">NCAIM Y.01608</strain>
    </source>
</reference>
<protein>
    <submittedName>
        <fullName evidence="1">Uncharacterized protein</fullName>
    </submittedName>
</protein>